<accession>A0A4S4FLS7</accession>
<dbReference type="Proteomes" id="UP000309133">
    <property type="component" value="Unassembled WGS sequence"/>
</dbReference>
<dbReference type="Pfam" id="PF00589">
    <property type="entry name" value="Phage_integrase"/>
    <property type="match status" value="1"/>
</dbReference>
<evidence type="ECO:0000259" key="4">
    <source>
        <dbReference type="PROSITE" id="PS51898"/>
    </source>
</evidence>
<dbReference type="OrthoDB" id="1822491at2"/>
<dbReference type="PROSITE" id="PS51898">
    <property type="entry name" value="TYR_RECOMBINASE"/>
    <property type="match status" value="1"/>
</dbReference>
<dbReference type="SUPFAM" id="SSF56349">
    <property type="entry name" value="DNA breaking-rejoining enzymes"/>
    <property type="match status" value="1"/>
</dbReference>
<dbReference type="AlphaFoldDB" id="A0A4S4FLS7"/>
<dbReference type="Gene3D" id="1.10.150.130">
    <property type="match status" value="1"/>
</dbReference>
<dbReference type="InterPro" id="IPR050090">
    <property type="entry name" value="Tyrosine_recombinase_XerCD"/>
</dbReference>
<keyword evidence="3" id="KW-0233">DNA recombination</keyword>
<comment type="similarity">
    <text evidence="1">Belongs to the 'phage' integrase family.</text>
</comment>
<evidence type="ECO:0000256" key="2">
    <source>
        <dbReference type="ARBA" id="ARBA00023125"/>
    </source>
</evidence>
<dbReference type="InterPro" id="IPR010998">
    <property type="entry name" value="Integrase_recombinase_N"/>
</dbReference>
<dbReference type="CDD" id="cd01189">
    <property type="entry name" value="INT_ICEBs1_C_like"/>
    <property type="match status" value="1"/>
</dbReference>
<evidence type="ECO:0000313" key="5">
    <source>
        <dbReference type="EMBL" id="THG31138.1"/>
    </source>
</evidence>
<dbReference type="GO" id="GO:0003677">
    <property type="term" value="F:DNA binding"/>
    <property type="evidence" value="ECO:0007669"/>
    <property type="project" value="UniProtKB-KW"/>
</dbReference>
<keyword evidence="2" id="KW-0238">DNA-binding</keyword>
<dbReference type="PANTHER" id="PTHR30349:SF64">
    <property type="entry name" value="PROPHAGE INTEGRASE INTD-RELATED"/>
    <property type="match status" value="1"/>
</dbReference>
<dbReference type="GO" id="GO:0006310">
    <property type="term" value="P:DNA recombination"/>
    <property type="evidence" value="ECO:0007669"/>
    <property type="project" value="UniProtKB-KW"/>
</dbReference>
<evidence type="ECO:0000256" key="1">
    <source>
        <dbReference type="ARBA" id="ARBA00008857"/>
    </source>
</evidence>
<reference evidence="5 6" key="1">
    <citation type="submission" date="2019-04" db="EMBL/GenBank/DDBJ databases">
        <authorList>
            <person name="Jiang L."/>
        </authorList>
    </citation>
    <scope>NUCLEOTIDE SEQUENCE [LARGE SCALE GENOMIC DNA]</scope>
    <source>
        <strain evidence="5 6">YIM 131853</strain>
    </source>
</reference>
<dbReference type="Pfam" id="PF14657">
    <property type="entry name" value="Arm-DNA-bind_4"/>
    <property type="match status" value="1"/>
</dbReference>
<keyword evidence="6" id="KW-1185">Reference proteome</keyword>
<dbReference type="InterPro" id="IPR011010">
    <property type="entry name" value="DNA_brk_join_enz"/>
</dbReference>
<gene>
    <name evidence="5" type="ORF">E6C64_10625</name>
</gene>
<dbReference type="InterPro" id="IPR028259">
    <property type="entry name" value="AP2-like_int_N"/>
</dbReference>
<organism evidence="5 6">
    <name type="scientific">Naasia lichenicola</name>
    <dbReference type="NCBI Taxonomy" id="2565933"/>
    <lineage>
        <taxon>Bacteria</taxon>
        <taxon>Bacillati</taxon>
        <taxon>Actinomycetota</taxon>
        <taxon>Actinomycetes</taxon>
        <taxon>Micrococcales</taxon>
        <taxon>Microbacteriaceae</taxon>
        <taxon>Naasia</taxon>
    </lineage>
</organism>
<sequence>MATIESYDSSAGKRYRVRYRKPDHTQTTKRGFRTKREAEVFLASVESRKADGTYIDPSSARVTVRQLGSAWLSGQTHLKPSSTAVVESAWRLHVEPEWGAKLIGEIRYSEVQTWVADLARGSATDKPKSPALVLRAHGILASVLDAAVRDHRIAANPARGVALPRKVGREHRYLTHEELHHLAQASGQHATLIRVLGYTGLRWGEATGLRPRDIDLVRRRLAVVQNAVLVKGEVIIGTPKTHKRRSVPFPAFLLPSLEAAIAGREKDDFVFADLLGKPLITPTTRFNSWFDKALESAGLPTMTIHDLRHTAASLAIAAGANVKAVQKMLGHASAAMTLDVYADLFDDDLDSVAHRLDQAATSTSVVKMWSNENRPGPK</sequence>
<dbReference type="PANTHER" id="PTHR30349">
    <property type="entry name" value="PHAGE INTEGRASE-RELATED"/>
    <property type="match status" value="1"/>
</dbReference>
<dbReference type="EMBL" id="SSSM01000004">
    <property type="protein sequence ID" value="THG31138.1"/>
    <property type="molecule type" value="Genomic_DNA"/>
</dbReference>
<dbReference type="Gene3D" id="1.10.443.10">
    <property type="entry name" value="Intergrase catalytic core"/>
    <property type="match status" value="1"/>
</dbReference>
<protein>
    <submittedName>
        <fullName evidence="5">Site-specific integrase</fullName>
    </submittedName>
</protein>
<dbReference type="InterPro" id="IPR002104">
    <property type="entry name" value="Integrase_catalytic"/>
</dbReference>
<proteinExistence type="inferred from homology"/>
<dbReference type="InterPro" id="IPR013762">
    <property type="entry name" value="Integrase-like_cat_sf"/>
</dbReference>
<evidence type="ECO:0000256" key="3">
    <source>
        <dbReference type="ARBA" id="ARBA00023172"/>
    </source>
</evidence>
<name>A0A4S4FLS7_9MICO</name>
<dbReference type="GO" id="GO:0015074">
    <property type="term" value="P:DNA integration"/>
    <property type="evidence" value="ECO:0007669"/>
    <property type="project" value="InterPro"/>
</dbReference>
<comment type="caution">
    <text evidence="5">The sequence shown here is derived from an EMBL/GenBank/DDBJ whole genome shotgun (WGS) entry which is preliminary data.</text>
</comment>
<evidence type="ECO:0000313" key="6">
    <source>
        <dbReference type="Proteomes" id="UP000309133"/>
    </source>
</evidence>
<feature type="domain" description="Tyr recombinase" evidence="4">
    <location>
        <begin position="169"/>
        <end position="354"/>
    </location>
</feature>